<dbReference type="eggNOG" id="COG2304">
    <property type="taxonomic scope" value="Bacteria"/>
</dbReference>
<feature type="region of interest" description="Disordered" evidence="1">
    <location>
        <begin position="431"/>
        <end position="452"/>
    </location>
</feature>
<dbReference type="RefSeq" id="WP_012850784.1">
    <property type="nucleotide sequence ID" value="NC_013510.1"/>
</dbReference>
<dbReference type="OrthoDB" id="568872at2"/>
<evidence type="ECO:0000313" key="3">
    <source>
        <dbReference type="EMBL" id="ACY96000.1"/>
    </source>
</evidence>
<dbReference type="Proteomes" id="UP000001918">
    <property type="component" value="Chromosome"/>
</dbReference>
<evidence type="ECO:0000259" key="2">
    <source>
        <dbReference type="PROSITE" id="PS50234"/>
    </source>
</evidence>
<gene>
    <name evidence="3" type="ordered locus">Tcur_0400</name>
</gene>
<evidence type="ECO:0000313" key="4">
    <source>
        <dbReference type="Proteomes" id="UP000001918"/>
    </source>
</evidence>
<dbReference type="InterPro" id="IPR002035">
    <property type="entry name" value="VWF_A"/>
</dbReference>
<dbReference type="SUPFAM" id="SSF53300">
    <property type="entry name" value="vWA-like"/>
    <property type="match status" value="1"/>
</dbReference>
<dbReference type="EMBL" id="CP001738">
    <property type="protein sequence ID" value="ACY96000.1"/>
    <property type="molecule type" value="Genomic_DNA"/>
</dbReference>
<accession>D1A2I0</accession>
<dbReference type="KEGG" id="tcu:Tcur_0400"/>
<dbReference type="STRING" id="471852.Tcur_0400"/>
<feature type="domain" description="VWFA" evidence="2">
    <location>
        <begin position="45"/>
        <end position="229"/>
    </location>
</feature>
<dbReference type="Gene3D" id="2.60.40.3670">
    <property type="match status" value="1"/>
</dbReference>
<dbReference type="Pfam" id="PF13768">
    <property type="entry name" value="VWA_3"/>
    <property type="match status" value="1"/>
</dbReference>
<dbReference type="SMART" id="SM00327">
    <property type="entry name" value="VWA"/>
    <property type="match status" value="1"/>
</dbReference>
<name>D1A2I0_THECD</name>
<dbReference type="PROSITE" id="PS50234">
    <property type="entry name" value="VWFA"/>
    <property type="match status" value="1"/>
</dbReference>
<dbReference type="InterPro" id="IPR036465">
    <property type="entry name" value="vWFA_dom_sf"/>
</dbReference>
<organism evidence="3 4">
    <name type="scientific">Thermomonospora curvata (strain ATCC 19995 / DSM 43183 / JCM 3096 / KCTC 9072 / NBRC 15933 / NCIMB 10081 / Henssen B9)</name>
    <dbReference type="NCBI Taxonomy" id="471852"/>
    <lineage>
        <taxon>Bacteria</taxon>
        <taxon>Bacillati</taxon>
        <taxon>Actinomycetota</taxon>
        <taxon>Actinomycetes</taxon>
        <taxon>Streptosporangiales</taxon>
        <taxon>Thermomonosporaceae</taxon>
        <taxon>Thermomonospora</taxon>
    </lineage>
</organism>
<dbReference type="CDD" id="cd00198">
    <property type="entry name" value="vWFA"/>
    <property type="match status" value="1"/>
</dbReference>
<dbReference type="Gene3D" id="3.40.50.410">
    <property type="entry name" value="von Willebrand factor, type A domain"/>
    <property type="match status" value="1"/>
</dbReference>
<dbReference type="PANTHER" id="PTHR45737">
    <property type="entry name" value="VON WILLEBRAND FACTOR A DOMAIN-CONTAINING PROTEIN 5A"/>
    <property type="match status" value="1"/>
</dbReference>
<dbReference type="HOGENOM" id="CLU_564765_0_0_11"/>
<dbReference type="Gene3D" id="1.20.120.1690">
    <property type="match status" value="1"/>
</dbReference>
<protein>
    <submittedName>
        <fullName evidence="3">von Willebrand factor type A</fullName>
    </submittedName>
</protein>
<proteinExistence type="predicted"/>
<dbReference type="AlphaFoldDB" id="D1A2I0"/>
<keyword evidence="4" id="KW-1185">Reference proteome</keyword>
<reference evidence="3 4" key="1">
    <citation type="journal article" date="2011" name="Stand. Genomic Sci.">
        <title>Complete genome sequence of Thermomonospora curvata type strain (B9).</title>
        <authorList>
            <person name="Chertkov O."/>
            <person name="Sikorski J."/>
            <person name="Nolan M."/>
            <person name="Lapidus A."/>
            <person name="Lucas S."/>
            <person name="Del Rio T.G."/>
            <person name="Tice H."/>
            <person name="Cheng J.F."/>
            <person name="Goodwin L."/>
            <person name="Pitluck S."/>
            <person name="Liolios K."/>
            <person name="Ivanova N."/>
            <person name="Mavromatis K."/>
            <person name="Mikhailova N."/>
            <person name="Ovchinnikova G."/>
            <person name="Pati A."/>
            <person name="Chen A."/>
            <person name="Palaniappan K."/>
            <person name="Djao O.D."/>
            <person name="Land M."/>
            <person name="Hauser L."/>
            <person name="Chang Y.J."/>
            <person name="Jeffries C.D."/>
            <person name="Brettin T."/>
            <person name="Han C."/>
            <person name="Detter J.C."/>
            <person name="Rohde M."/>
            <person name="Goker M."/>
            <person name="Woyke T."/>
            <person name="Bristow J."/>
            <person name="Eisen J.A."/>
            <person name="Markowitz V."/>
            <person name="Hugenholtz P."/>
            <person name="Klenk H.P."/>
            <person name="Kyrpides N.C."/>
        </authorList>
    </citation>
    <scope>NUCLEOTIDE SEQUENCE [LARGE SCALE GENOMIC DNA]</scope>
    <source>
        <strain evidence="4">ATCC 19995 / DSM 43183 / JCM 3096 / KCTC 9072 / NBRC 15933 / NCIMB 10081 / Henssen B9</strain>
    </source>
</reference>
<sequence>MEARNGFTVQVSHKPFLPVDDDEIQAVLTVTARGTAPPAGPPRHAEVIVVDCSGSMGVPATKISAARRATVAALRDLPDGTLFAVVQGAERARMVYPAHKRLAEASPRTRAEAIAAVQHLDSSGGTAMHTWLARARRLLAGSTADIRHVILLTDGHNRAAQTALEEEVERCVGVFSCDPTGIGEDWEPRDLLMIARRLGGRARAHADGGAAELEADFTAVTRAVMAKRVPAVRLVVRTLAHVEVGFLRQMFPTRVELTPERISPDGCTVEYNLGAWGEELREYLISLRFPKTGMPGRSAGIRQRLARVDLWAGRSAGESPDVSAPIAVEWTDDPRRSTVINPQVSHHVTQLELNALVEIGYAAYRDGDKGNAARYWARALKLAAEVGNAELRRRLQEALYFDGDVPRLRENVRLIDSKLLNVASNVFIPSSSAASTPGRPAPPPARRCPECGRPVAADARRCTGCETRLDDDPESV</sequence>
<dbReference type="PANTHER" id="PTHR45737:SF6">
    <property type="entry name" value="VON WILLEBRAND FACTOR A DOMAIN-CONTAINING PROTEIN 5A"/>
    <property type="match status" value="1"/>
</dbReference>
<evidence type="ECO:0000256" key="1">
    <source>
        <dbReference type="SAM" id="MobiDB-lite"/>
    </source>
</evidence>